<name>A0AAD8KAC3_TARER</name>
<proteinExistence type="predicted"/>
<reference evidence="3" key="1">
    <citation type="journal article" date="2023" name="bioRxiv">
        <title>Improved chromosome-level genome assembly for marigold (Tagetes erecta).</title>
        <authorList>
            <person name="Jiang F."/>
            <person name="Yuan L."/>
            <person name="Wang S."/>
            <person name="Wang H."/>
            <person name="Xu D."/>
            <person name="Wang A."/>
            <person name="Fan W."/>
        </authorList>
    </citation>
    <scope>NUCLEOTIDE SEQUENCE</scope>
    <source>
        <strain evidence="3">WSJ</strain>
        <tissue evidence="3">Leaf</tissue>
    </source>
</reference>
<evidence type="ECO:0000256" key="1">
    <source>
        <dbReference type="SAM" id="MobiDB-lite"/>
    </source>
</evidence>
<dbReference type="PROSITE" id="PS50127">
    <property type="entry name" value="UBC_2"/>
    <property type="match status" value="2"/>
</dbReference>
<dbReference type="InterPro" id="IPR016135">
    <property type="entry name" value="UBQ-conjugating_enzyme/RWD"/>
</dbReference>
<evidence type="ECO:0000313" key="4">
    <source>
        <dbReference type="Proteomes" id="UP001229421"/>
    </source>
</evidence>
<protein>
    <recommendedName>
        <fullName evidence="2">UBC core domain-containing protein</fullName>
    </recommendedName>
</protein>
<dbReference type="SMART" id="SM00212">
    <property type="entry name" value="UBCc"/>
    <property type="match status" value="2"/>
</dbReference>
<dbReference type="AlphaFoldDB" id="A0AAD8KAC3"/>
<sequence>MATIVGPPSTPYEGGVFKIDIYLPDLYPYVPPVIKFLTKVWHPNIGSQNGVVSLNALKGDWTSAMNLTTTLISLQALLSAPEPRDPQDDVVALQYLNNYDKFIQKAKRWTAQYANIQDDDLDPPSQHNVQDYNAADPTHAAPPPQHSVQDHNAALPTQQNVPDDNAAPPPPHRRRITQIPTLLVYATKMADNRGEINDQRVQRELGRIVNDQSLVGISFELDENNLRHLTVTMKGPVCTPYVGGTFKIDINLPDAYPFAPPHVRFITKIWHPNVSLQNGETRMSMLSAWSTTMGLKAVIIGLQALLAEPDLSEPLDDVVVSHYRASQAAFIRNAQYYTRTYAMERDTQPQVSTRASGTRVSRIPKHLKDYLL</sequence>
<organism evidence="3 4">
    <name type="scientific">Tagetes erecta</name>
    <name type="common">African marigold</name>
    <dbReference type="NCBI Taxonomy" id="13708"/>
    <lineage>
        <taxon>Eukaryota</taxon>
        <taxon>Viridiplantae</taxon>
        <taxon>Streptophyta</taxon>
        <taxon>Embryophyta</taxon>
        <taxon>Tracheophyta</taxon>
        <taxon>Spermatophyta</taxon>
        <taxon>Magnoliopsida</taxon>
        <taxon>eudicotyledons</taxon>
        <taxon>Gunneridae</taxon>
        <taxon>Pentapetalae</taxon>
        <taxon>asterids</taxon>
        <taxon>campanulids</taxon>
        <taxon>Asterales</taxon>
        <taxon>Asteraceae</taxon>
        <taxon>Asteroideae</taxon>
        <taxon>Heliantheae alliance</taxon>
        <taxon>Tageteae</taxon>
        <taxon>Tagetes</taxon>
    </lineage>
</organism>
<dbReference type="Gene3D" id="3.10.110.10">
    <property type="entry name" value="Ubiquitin Conjugating Enzyme"/>
    <property type="match status" value="2"/>
</dbReference>
<comment type="caution">
    <text evidence="3">The sequence shown here is derived from an EMBL/GenBank/DDBJ whole genome shotgun (WGS) entry which is preliminary data.</text>
</comment>
<gene>
    <name evidence="3" type="ORF">QVD17_31688</name>
</gene>
<dbReference type="Pfam" id="PF00179">
    <property type="entry name" value="UQ_con"/>
    <property type="match status" value="2"/>
</dbReference>
<accession>A0AAD8KAC3</accession>
<evidence type="ECO:0000259" key="2">
    <source>
        <dbReference type="PROSITE" id="PS50127"/>
    </source>
</evidence>
<dbReference type="InterPro" id="IPR000608">
    <property type="entry name" value="UBC"/>
</dbReference>
<feature type="region of interest" description="Disordered" evidence="1">
    <location>
        <begin position="117"/>
        <end position="178"/>
    </location>
</feature>
<evidence type="ECO:0000313" key="3">
    <source>
        <dbReference type="EMBL" id="KAK1415900.1"/>
    </source>
</evidence>
<feature type="domain" description="UBC core" evidence="2">
    <location>
        <begin position="196"/>
        <end position="343"/>
    </location>
</feature>
<keyword evidence="4" id="KW-1185">Reference proteome</keyword>
<dbReference type="SUPFAM" id="SSF54495">
    <property type="entry name" value="UBC-like"/>
    <property type="match status" value="2"/>
</dbReference>
<dbReference type="Proteomes" id="UP001229421">
    <property type="component" value="Unassembled WGS sequence"/>
</dbReference>
<dbReference type="PANTHER" id="PTHR24068">
    <property type="entry name" value="UBIQUITIN-CONJUGATING ENZYME E2"/>
    <property type="match status" value="1"/>
</dbReference>
<feature type="domain" description="UBC core" evidence="2">
    <location>
        <begin position="1"/>
        <end position="115"/>
    </location>
</feature>
<dbReference type="EMBL" id="JAUHHV010000008">
    <property type="protein sequence ID" value="KAK1415900.1"/>
    <property type="molecule type" value="Genomic_DNA"/>
</dbReference>